<keyword evidence="2" id="KW-1185">Reference proteome</keyword>
<dbReference type="Gene3D" id="3.30.420.310">
    <property type="entry name" value="2-keto-3-deoxy-galactonokinase, C-terminal domain"/>
    <property type="match status" value="1"/>
</dbReference>
<proteinExistence type="predicted"/>
<organism evidence="1 2">
    <name type="scientific">Stakelama saccharophila</name>
    <dbReference type="NCBI Taxonomy" id="3075605"/>
    <lineage>
        <taxon>Bacteria</taxon>
        <taxon>Pseudomonadati</taxon>
        <taxon>Pseudomonadota</taxon>
        <taxon>Alphaproteobacteria</taxon>
        <taxon>Sphingomonadales</taxon>
        <taxon>Sphingomonadaceae</taxon>
        <taxon>Stakelama</taxon>
    </lineage>
</organism>
<dbReference type="Proteomes" id="UP001302249">
    <property type="component" value="Chromosome"/>
</dbReference>
<dbReference type="EMBL" id="CP135076">
    <property type="protein sequence ID" value="WNO53561.1"/>
    <property type="molecule type" value="Genomic_DNA"/>
</dbReference>
<protein>
    <submittedName>
        <fullName evidence="1">2-dehydro-3-deoxygalactonokinase</fullName>
    </submittedName>
</protein>
<dbReference type="InterPro" id="IPR042257">
    <property type="entry name" value="DGOK_C"/>
</dbReference>
<dbReference type="InterPro" id="IPR007729">
    <property type="entry name" value="DGOK"/>
</dbReference>
<sequence>MTQGAFLAIDWGTTNRRVYRIDATDEVVATERDDRGMLAMEGGDYADEIARIRERHGDLSVLIAGMAGSNRGWRDAGYCPCPAGLADLAAAIAWIEPGRTGIVPGVSLATDTRADVMRGEEVQLLGAVASGMAGPDALFCQPGTHCKWADLTGGRITGFTTAMTGEVFALLRRHSILAPQLGGAIADGPVFRAGVERARDGDLLANLFDVRASAVLGRRADSDAAAYASGLVIGADVAARPLDRKIAILADPELGDLYRAAVETLGGEATILDSHGAFVAGITAIWRQL</sequence>
<accession>A0ABZ0BA68</accession>
<dbReference type="Gene3D" id="3.30.420.300">
    <property type="entry name" value="2-keto-3-deoxy-galactonokinase, substrate binding domain"/>
    <property type="match status" value="1"/>
</dbReference>
<dbReference type="Pfam" id="PF05035">
    <property type="entry name" value="DGOK"/>
    <property type="match status" value="1"/>
</dbReference>
<evidence type="ECO:0000313" key="1">
    <source>
        <dbReference type="EMBL" id="WNO53561.1"/>
    </source>
</evidence>
<dbReference type="InterPro" id="IPR042258">
    <property type="entry name" value="DGOK_N"/>
</dbReference>
<dbReference type="RefSeq" id="WP_313915118.1">
    <property type="nucleotide sequence ID" value="NZ_CP135076.1"/>
</dbReference>
<gene>
    <name evidence="1" type="ORF">RPR59_14150</name>
</gene>
<reference evidence="1 2" key="1">
    <citation type="submission" date="2023-09" db="EMBL/GenBank/DDBJ databases">
        <authorList>
            <person name="Rey-Velasco X."/>
        </authorList>
    </citation>
    <scope>NUCLEOTIDE SEQUENCE [LARGE SCALE GENOMIC DNA]</scope>
    <source>
        <strain evidence="1 2">W311</strain>
    </source>
</reference>
<evidence type="ECO:0000313" key="2">
    <source>
        <dbReference type="Proteomes" id="UP001302249"/>
    </source>
</evidence>
<name>A0ABZ0BA68_9SPHN</name>